<evidence type="ECO:0000256" key="1">
    <source>
        <dbReference type="SAM" id="MobiDB-lite"/>
    </source>
</evidence>
<sequence>MIRGNSQPSGDNSGIVNYGSMGNAQNQPGATNSHQNQTNTGSGPDQLKEFTTLLDRIRQQLAAEQGRVDDYQQCVVLLDLTAQQRLDDTGGRSVARTMLEQILAKCDGIPGLASLVTSTLSLIATFA</sequence>
<protein>
    <submittedName>
        <fullName evidence="2">Uncharacterized protein</fullName>
    </submittedName>
</protein>
<proteinExistence type="predicted"/>
<dbReference type="Proteomes" id="UP001230328">
    <property type="component" value="Unassembled WGS sequence"/>
</dbReference>
<reference evidence="2 3" key="1">
    <citation type="submission" date="2023-07" db="EMBL/GenBank/DDBJ databases">
        <title>Comparative genomics of wheat-associated soil bacteria to identify genetic determinants of phenazine resistance.</title>
        <authorList>
            <person name="Mouncey N."/>
        </authorList>
    </citation>
    <scope>NUCLEOTIDE SEQUENCE [LARGE SCALE GENOMIC DNA]</scope>
    <source>
        <strain evidence="2 3">V2I4</strain>
    </source>
</reference>
<dbReference type="RefSeq" id="WP_307523296.1">
    <property type="nucleotide sequence ID" value="NZ_JAUSZI010000002.1"/>
</dbReference>
<gene>
    <name evidence="2" type="ORF">QF035_005597</name>
</gene>
<evidence type="ECO:0000313" key="2">
    <source>
        <dbReference type="EMBL" id="MDQ1028015.1"/>
    </source>
</evidence>
<dbReference type="EMBL" id="JAUSZI010000002">
    <property type="protein sequence ID" value="MDQ1028015.1"/>
    <property type="molecule type" value="Genomic_DNA"/>
</dbReference>
<comment type="caution">
    <text evidence="2">The sequence shown here is derived from an EMBL/GenBank/DDBJ whole genome shotgun (WGS) entry which is preliminary data.</text>
</comment>
<feature type="compositionally biased region" description="Polar residues" evidence="1">
    <location>
        <begin position="1"/>
        <end position="43"/>
    </location>
</feature>
<feature type="region of interest" description="Disordered" evidence="1">
    <location>
        <begin position="1"/>
        <end position="47"/>
    </location>
</feature>
<accession>A0ABU0SWT3</accession>
<organism evidence="2 3">
    <name type="scientific">Streptomyces umbrinus</name>
    <dbReference type="NCBI Taxonomy" id="67370"/>
    <lineage>
        <taxon>Bacteria</taxon>
        <taxon>Bacillati</taxon>
        <taxon>Actinomycetota</taxon>
        <taxon>Actinomycetes</taxon>
        <taxon>Kitasatosporales</taxon>
        <taxon>Streptomycetaceae</taxon>
        <taxon>Streptomyces</taxon>
        <taxon>Streptomyces phaeochromogenes group</taxon>
    </lineage>
</organism>
<name>A0ABU0SWT3_9ACTN</name>
<evidence type="ECO:0000313" key="3">
    <source>
        <dbReference type="Proteomes" id="UP001230328"/>
    </source>
</evidence>
<keyword evidence="3" id="KW-1185">Reference proteome</keyword>